<protein>
    <submittedName>
        <fullName evidence="2">Extradiol ring-cleavage dioxygenase, class III enzyme, subunit B</fullName>
    </submittedName>
</protein>
<keyword evidence="2" id="KW-0223">Dioxygenase</keyword>
<dbReference type="KEGG" id="pas:Pars_0521"/>
<dbReference type="Proteomes" id="UP000001567">
    <property type="component" value="Chromosome"/>
</dbReference>
<dbReference type="EMBL" id="CP000660">
    <property type="protein sequence ID" value="ABP50116.1"/>
    <property type="molecule type" value="Genomic_DNA"/>
</dbReference>
<dbReference type="SUPFAM" id="SSF53213">
    <property type="entry name" value="LigB-like"/>
    <property type="match status" value="1"/>
</dbReference>
<dbReference type="GO" id="GO:0016702">
    <property type="term" value="F:oxidoreductase activity, acting on single donors with incorporation of molecular oxygen, incorporation of two atoms of oxygen"/>
    <property type="evidence" value="ECO:0007669"/>
    <property type="project" value="UniProtKB-ARBA"/>
</dbReference>
<organism evidence="2 3">
    <name type="scientific">Pyrobaculum arsenaticum (strain DSM 13514 / JCM 11321 / PZ6)</name>
    <dbReference type="NCBI Taxonomy" id="340102"/>
    <lineage>
        <taxon>Archaea</taxon>
        <taxon>Thermoproteota</taxon>
        <taxon>Thermoprotei</taxon>
        <taxon>Thermoproteales</taxon>
        <taxon>Thermoproteaceae</taxon>
        <taxon>Pyrobaculum</taxon>
    </lineage>
</organism>
<reference evidence="2 3" key="1">
    <citation type="submission" date="2007-04" db="EMBL/GenBank/DDBJ databases">
        <title>Complete sequence of Pyrobaculum arsenaticum DSM 13514.</title>
        <authorList>
            <consortium name="US DOE Joint Genome Institute"/>
            <person name="Copeland A."/>
            <person name="Lucas S."/>
            <person name="Lapidus A."/>
            <person name="Barry K."/>
            <person name="Glavina del Rio T."/>
            <person name="Dalin E."/>
            <person name="Tice H."/>
            <person name="Pitluck S."/>
            <person name="Chain P."/>
            <person name="Malfatti S."/>
            <person name="Shin M."/>
            <person name="Vergez L."/>
            <person name="Schmutz J."/>
            <person name="Larimer F."/>
            <person name="Land M."/>
            <person name="Hauser L."/>
            <person name="Kyrpides N."/>
            <person name="Mikhailova N."/>
            <person name="Cozen A.E."/>
            <person name="Fitz-Gibbon S.T."/>
            <person name="House C.H."/>
            <person name="Saltikov C."/>
            <person name="Lowe T.M."/>
            <person name="Richardson P."/>
        </authorList>
    </citation>
    <scope>NUCLEOTIDE SEQUENCE [LARGE SCALE GENOMIC DNA]</scope>
    <source>
        <strain evidence="3">ATCC 700994 / DSM 13514 / JCM 11321 / PZ6</strain>
    </source>
</reference>
<dbReference type="Pfam" id="PF02900">
    <property type="entry name" value="LigB"/>
    <property type="match status" value="1"/>
</dbReference>
<dbReference type="InterPro" id="IPR004183">
    <property type="entry name" value="Xdiol_dOase_suB"/>
</dbReference>
<dbReference type="AlphaFoldDB" id="A4WI99"/>
<dbReference type="GeneID" id="5055673"/>
<dbReference type="Gene3D" id="3.40.830.10">
    <property type="entry name" value="LigB-like"/>
    <property type="match status" value="1"/>
</dbReference>
<sequence>MAKLVIGLAASHAPGITARVEEEPQEVRARVYRNYDKLRALLEEARPDVLLVVANDHVTYMFEIIPQFLMVIADAYEGPPDHQWLRIPKYKVKFHTDLTSFILAGLLERGFDVAFSANPLLDHATMNPLHFLASDREGGVIKYPIVSLLTNAFVKPLPPLRRGYQLGLALRELVEQFPEDLRVAALATGGLSHDPGGPSWGYVDEEFDKRFLGMLTRGDVESALKLTPEEVLSTGGGSYEILNWVVVWGVMRGKPAAVLDYVPSYNIGSAWAVWRP</sequence>
<dbReference type="RefSeq" id="WP_011900023.1">
    <property type="nucleotide sequence ID" value="NC_009376.1"/>
</dbReference>
<dbReference type="PhylomeDB" id="A4WI99"/>
<name>A4WI99_PYRAR</name>
<dbReference type="CDD" id="cd07359">
    <property type="entry name" value="PCA_45_Doxase_B_like"/>
    <property type="match status" value="1"/>
</dbReference>
<dbReference type="GO" id="GO:0008198">
    <property type="term" value="F:ferrous iron binding"/>
    <property type="evidence" value="ECO:0007669"/>
    <property type="project" value="InterPro"/>
</dbReference>
<dbReference type="HOGENOM" id="CLU_078149_1_2_2"/>
<dbReference type="STRING" id="340102.Pars_0521"/>
<evidence type="ECO:0000313" key="3">
    <source>
        <dbReference type="Proteomes" id="UP000001567"/>
    </source>
</evidence>
<gene>
    <name evidence="2" type="ordered locus">Pars_0521</name>
</gene>
<dbReference type="OrthoDB" id="24103at2157"/>
<proteinExistence type="predicted"/>
<evidence type="ECO:0000313" key="2">
    <source>
        <dbReference type="EMBL" id="ABP50116.1"/>
    </source>
</evidence>
<keyword evidence="2" id="KW-0560">Oxidoreductase</keyword>
<feature type="domain" description="Extradiol ring-cleavage dioxygenase class III enzyme subunit B" evidence="1">
    <location>
        <begin position="10"/>
        <end position="270"/>
    </location>
</feature>
<evidence type="ECO:0000259" key="1">
    <source>
        <dbReference type="Pfam" id="PF02900"/>
    </source>
</evidence>
<accession>A4WI99</accession>